<dbReference type="EC" id="3.2.1.14" evidence="2"/>
<sequence length="1066" mass="117084">MGLGFYGRAFQLAGLSCNKSGCLFKGGATKGTCSGESGILSYREIQEYITWNTDEWVSFDDKETFEQKKDLAARLGLGGYLIWAIDQDNAEMSALAAVLDREPLGDFKSIDKGDENWTGTNEMCYVSSCGVEDCKAGEIKITNQKCGDEQKSTLCCPLSGPLTQSRAPGAAARRDAATMAHCCECTLGEKNISKWRGVSEQCHSGELPLTFSRTVLDILDDVAKIILRVVGRAYPLAGLTGLVLLEVLYELGLDTRPEKEVEKWKNCVWYGKPGKCFDGYCPDMKTVQITDSRTASPLSCPWTSKNLSEHPPKGDSDTDFTLETDKTSANGDDDPNEAAFQFVVLVSPEALQISLDKRDGSHWDVFDCHDSISEGEHTVRMVCNDHTPDSDCHKIGLGHGVPGTILQMPRGCGPGKYAVAKSMAPAPGRDHAKLLPRHLSHLAGLEPVVYDLTFDYDFSRVPRDLGNTRCASTTAVLDIEVESSFGFTLIVESLTLPLNLVNSYLTFYNKGKVTGVVTLEALARVTYEKTKVILNLLFPGASFKIPGIATIGPQLTVESSINASLGMAGLIETKLEIANAYKPDLIDNSKPSLDRTGDFSGIQKPEFYAGIKASGDVTFRLSAAAEFGVRFVERWDVPPAAAAVVGEVSLTTKFAVGISTTGTCPFTYGLDVGARLFARATAPDPFGTGWSGGEVDLTDKWVRAIIKLGTCPDLSPIPSKRGGVYGPAFSLPEAYDSLQEGNEGGVWQDAKKRKREEKLTPTSTIDENAVAAEYHAHQLNQSHRAWDEDLLHILDKRADEKNVKACAMKYDMTNNFPRGGELGGKGKDWGWEDPADCGNFNFGDPLTARAANVQYHTEHVLEAQMIDQFFQWLDKRKSNLPDPTPGAAQGSTVSFYQYVNELWDVPAFAWPNEPTTGGVGKLWTPIQHIAAQFPTKTFKSDDFVALESAINTPSKTSAWRANSPWKTTSWTKKIEKYADAKKIFSRLRCTMGSRLYQDHSIIRTTMKEQTDRIGKILDALDSTLLQANQRAHWIPEMVETEPQVRAGDLYERPVHYNGIQDRGPRQ</sequence>
<dbReference type="OrthoDB" id="73875at2759"/>
<evidence type="ECO:0000313" key="6">
    <source>
        <dbReference type="Proteomes" id="UP000015530"/>
    </source>
</evidence>
<evidence type="ECO:0000313" key="5">
    <source>
        <dbReference type="EMBL" id="EQB54270.1"/>
    </source>
</evidence>
<proteinExistence type="inferred from homology"/>
<dbReference type="InterPro" id="IPR017853">
    <property type="entry name" value="GH"/>
</dbReference>
<reference evidence="6" key="1">
    <citation type="journal article" date="2013" name="Mol. Plant Microbe Interact.">
        <title>Global aspects of pacC regulation of pathogenicity genes in Colletotrichum gloeosporioides as revealed by transcriptome analysis.</title>
        <authorList>
            <person name="Alkan N."/>
            <person name="Meng X."/>
            <person name="Friedlander G."/>
            <person name="Reuveni E."/>
            <person name="Sukno S."/>
            <person name="Sherman A."/>
            <person name="Thon M."/>
            <person name="Fluhr R."/>
            <person name="Prusky D."/>
        </authorList>
    </citation>
    <scope>NUCLEOTIDE SEQUENCE [LARGE SCALE GENOMIC DNA]</scope>
    <source>
        <strain evidence="6">Cg-14</strain>
    </source>
</reference>
<protein>
    <recommendedName>
        <fullName evidence="2">chitinase</fullName>
        <ecNumber evidence="2">3.2.1.14</ecNumber>
    </recommendedName>
</protein>
<dbReference type="PANTHER" id="PTHR11177">
    <property type="entry name" value="CHITINASE"/>
    <property type="match status" value="1"/>
</dbReference>
<dbReference type="PANTHER" id="PTHR11177:SF397">
    <property type="entry name" value="CHITINASE"/>
    <property type="match status" value="1"/>
</dbReference>
<dbReference type="Gene3D" id="3.10.50.10">
    <property type="match status" value="1"/>
</dbReference>
<dbReference type="PROSITE" id="PS51910">
    <property type="entry name" value="GH18_2"/>
    <property type="match status" value="1"/>
</dbReference>
<dbReference type="SUPFAM" id="SSF54556">
    <property type="entry name" value="Chitinase insertion domain"/>
    <property type="match status" value="1"/>
</dbReference>
<dbReference type="InterPro" id="IPR050314">
    <property type="entry name" value="Glycosyl_Hydrlase_18"/>
</dbReference>
<dbReference type="EMBL" id="AMYD01001179">
    <property type="protein sequence ID" value="EQB54270.1"/>
    <property type="molecule type" value="Genomic_DNA"/>
</dbReference>
<comment type="similarity">
    <text evidence="1">Belongs to the glycosyl hydrolase 18 family. Chitinase class V subfamily.</text>
</comment>
<dbReference type="Proteomes" id="UP000015530">
    <property type="component" value="Unassembled WGS sequence"/>
</dbReference>
<feature type="region of interest" description="Disordered" evidence="3">
    <location>
        <begin position="303"/>
        <end position="334"/>
    </location>
</feature>
<dbReference type="GO" id="GO:0008843">
    <property type="term" value="F:endochitinase activity"/>
    <property type="evidence" value="ECO:0007669"/>
    <property type="project" value="UniProtKB-EC"/>
</dbReference>
<comment type="caution">
    <text evidence="5">The sequence shown here is derived from an EMBL/GenBank/DDBJ whole genome shotgun (WGS) entry which is preliminary data.</text>
</comment>
<gene>
    <name evidence="5" type="ORF">CGLO_05919</name>
</gene>
<feature type="domain" description="GH18" evidence="4">
    <location>
        <begin position="1"/>
        <end position="102"/>
    </location>
</feature>
<dbReference type="HOGENOM" id="CLU_001837_2_1_1"/>
<evidence type="ECO:0000259" key="4">
    <source>
        <dbReference type="PROSITE" id="PS51910"/>
    </source>
</evidence>
<name>T0M0C4_COLGC</name>
<dbReference type="GO" id="GO:0005975">
    <property type="term" value="P:carbohydrate metabolic process"/>
    <property type="evidence" value="ECO:0007669"/>
    <property type="project" value="InterPro"/>
</dbReference>
<dbReference type="STRING" id="1237896.T0M0C4"/>
<dbReference type="InterPro" id="IPR001223">
    <property type="entry name" value="Glyco_hydro18_cat"/>
</dbReference>
<organism evidence="5 6">
    <name type="scientific">Colletotrichum gloeosporioides (strain Cg-14)</name>
    <name type="common">Anthracnose fungus</name>
    <name type="synonym">Glomerella cingulata</name>
    <dbReference type="NCBI Taxonomy" id="1237896"/>
    <lineage>
        <taxon>Eukaryota</taxon>
        <taxon>Fungi</taxon>
        <taxon>Dikarya</taxon>
        <taxon>Ascomycota</taxon>
        <taxon>Pezizomycotina</taxon>
        <taxon>Sordariomycetes</taxon>
        <taxon>Hypocreomycetidae</taxon>
        <taxon>Glomerellales</taxon>
        <taxon>Glomerellaceae</taxon>
        <taxon>Colletotrichum</taxon>
        <taxon>Colletotrichum gloeosporioides species complex</taxon>
    </lineage>
</organism>
<dbReference type="InterPro" id="IPR029070">
    <property type="entry name" value="Chitinase_insertion_sf"/>
</dbReference>
<dbReference type="OMA" id="RYATEHI"/>
<dbReference type="AlphaFoldDB" id="T0M0C4"/>
<evidence type="ECO:0000256" key="2">
    <source>
        <dbReference type="ARBA" id="ARBA00012729"/>
    </source>
</evidence>
<evidence type="ECO:0000256" key="3">
    <source>
        <dbReference type="SAM" id="MobiDB-lite"/>
    </source>
</evidence>
<feature type="region of interest" description="Disordered" evidence="3">
    <location>
        <begin position="740"/>
        <end position="760"/>
    </location>
</feature>
<accession>T0M0C4</accession>
<evidence type="ECO:0000256" key="1">
    <source>
        <dbReference type="ARBA" id="ARBA00008682"/>
    </source>
</evidence>
<dbReference type="SUPFAM" id="SSF51445">
    <property type="entry name" value="(Trans)glycosidases"/>
    <property type="match status" value="1"/>
</dbReference>
<dbReference type="Pfam" id="PF00704">
    <property type="entry name" value="Glyco_hydro_18"/>
    <property type="match status" value="1"/>
</dbReference>
<feature type="compositionally biased region" description="Basic and acidic residues" evidence="3">
    <location>
        <begin position="307"/>
        <end position="316"/>
    </location>
</feature>